<dbReference type="Pfam" id="PF04727">
    <property type="entry name" value="ELMO_CED12"/>
    <property type="match status" value="1"/>
</dbReference>
<protein>
    <submittedName>
        <fullName evidence="4">ELMO domain-containing protein 3-like</fullName>
    </submittedName>
</protein>
<dbReference type="RefSeq" id="XP_006819564.1">
    <property type="nucleotide sequence ID" value="XM_006819501.1"/>
</dbReference>
<keyword evidence="3" id="KW-1185">Reference proteome</keyword>
<feature type="region of interest" description="Disordered" evidence="1">
    <location>
        <begin position="351"/>
        <end position="379"/>
    </location>
</feature>
<reference evidence="4" key="1">
    <citation type="submission" date="2025-08" db="UniProtKB">
        <authorList>
            <consortium name="RefSeq"/>
        </authorList>
    </citation>
    <scope>IDENTIFICATION</scope>
    <source>
        <tissue evidence="4">Testes</tissue>
    </source>
</reference>
<proteinExistence type="predicted"/>
<dbReference type="PANTHER" id="PTHR12771">
    <property type="entry name" value="ENGULFMENT AND CELL MOTILITY"/>
    <property type="match status" value="1"/>
</dbReference>
<dbReference type="InterPro" id="IPR050868">
    <property type="entry name" value="ELMO_domain-containing"/>
</dbReference>
<organism evidence="3 4">
    <name type="scientific">Saccoglossus kowalevskii</name>
    <name type="common">Acorn worm</name>
    <dbReference type="NCBI Taxonomy" id="10224"/>
    <lineage>
        <taxon>Eukaryota</taxon>
        <taxon>Metazoa</taxon>
        <taxon>Hemichordata</taxon>
        <taxon>Enteropneusta</taxon>
        <taxon>Harrimaniidae</taxon>
        <taxon>Saccoglossus</taxon>
    </lineage>
</organism>
<gene>
    <name evidence="4" type="primary">LOC102809979</name>
</gene>
<evidence type="ECO:0000256" key="1">
    <source>
        <dbReference type="SAM" id="MobiDB-lite"/>
    </source>
</evidence>
<evidence type="ECO:0000313" key="4">
    <source>
        <dbReference type="RefSeq" id="XP_006819564.1"/>
    </source>
</evidence>
<evidence type="ECO:0000259" key="2">
    <source>
        <dbReference type="PROSITE" id="PS51335"/>
    </source>
</evidence>
<dbReference type="PROSITE" id="PS51335">
    <property type="entry name" value="ELMO"/>
    <property type="match status" value="1"/>
</dbReference>
<evidence type="ECO:0000313" key="3">
    <source>
        <dbReference type="Proteomes" id="UP000694865"/>
    </source>
</evidence>
<sequence>MSSVPEPPSAIENKYVVKKNSAQLENTANSKSMSTVKPAKEEVLALPRQEPPHQASSMQSNGVLNGAVIIEEETVNQPPTELQKAHEEWEALETVQPGLDETGSGQEPNRSKMISFNEVLGYFQTADMSSYMKKIKPTQHRTGFAAFKHLIFGPPKMNRNLHEERNLIFAIAQCPLDSGEQIHNRTLQTIYRKLTGSTFDCPRYGSHWEQIGFQGSDPATDLRAAGYFSLMTLLYFVMDPRTLPLARDIYRLSLNEVQNFPFCVMSINMTRISIQALREECLSKECNRRQQVFGVINDFFVGTYLHLYLIWKKQHKTIRDSGFVLKEVETFAKKNPRSIIRNLEAYLSEGKHNAANAQKPNEEPMSFAGVHELDHEEDN</sequence>
<dbReference type="InterPro" id="IPR006816">
    <property type="entry name" value="ELMO_dom"/>
</dbReference>
<dbReference type="GeneID" id="102809979"/>
<feature type="region of interest" description="Disordered" evidence="1">
    <location>
        <begin position="22"/>
        <end position="59"/>
    </location>
</feature>
<feature type="domain" description="ELMO" evidence="2">
    <location>
        <begin position="182"/>
        <end position="336"/>
    </location>
</feature>
<dbReference type="Proteomes" id="UP000694865">
    <property type="component" value="Unplaced"/>
</dbReference>
<accession>A0ABM0MHS3</accession>
<feature type="compositionally biased region" description="Polar residues" evidence="1">
    <location>
        <begin position="22"/>
        <end position="35"/>
    </location>
</feature>
<dbReference type="PANTHER" id="PTHR12771:SF2">
    <property type="entry name" value="ELMO DOMAIN-CONTAINING PROTEIN 3"/>
    <property type="match status" value="1"/>
</dbReference>
<name>A0ABM0MHS3_SACKO</name>